<dbReference type="SUPFAM" id="SSF56219">
    <property type="entry name" value="DNase I-like"/>
    <property type="match status" value="1"/>
</dbReference>
<dbReference type="GO" id="GO:0006281">
    <property type="term" value="P:DNA repair"/>
    <property type="evidence" value="ECO:0007669"/>
    <property type="project" value="InterPro"/>
</dbReference>
<dbReference type="CDD" id="cd09086">
    <property type="entry name" value="ExoIII-like_AP-endo"/>
    <property type="match status" value="1"/>
</dbReference>
<comment type="caution">
    <text evidence="10">The sequence shown here is derived from an EMBL/GenBank/DDBJ whole genome shotgun (WGS) entry which is preliminary data.</text>
</comment>
<evidence type="ECO:0000256" key="8">
    <source>
        <dbReference type="PIRSR" id="PIRSR604808-3"/>
    </source>
</evidence>
<proteinExistence type="inferred from homology"/>
<gene>
    <name evidence="10" type="primary">xth</name>
    <name evidence="10" type="ORF">CR159_05210</name>
</gene>
<feature type="active site" description="Proton acceptor" evidence="6">
    <location>
        <position position="250"/>
    </location>
</feature>
<evidence type="ECO:0000256" key="6">
    <source>
        <dbReference type="PIRSR" id="PIRSR604808-1"/>
    </source>
</evidence>
<name>A0A2N4U7J8_9BURK</name>
<feature type="binding site" evidence="7">
    <location>
        <position position="7"/>
    </location>
    <ligand>
        <name>Mg(2+)</name>
        <dbReference type="ChEBI" id="CHEBI:18420"/>
        <label>1</label>
    </ligand>
</feature>
<dbReference type="GO" id="GO:0003677">
    <property type="term" value="F:DNA binding"/>
    <property type="evidence" value="ECO:0007669"/>
    <property type="project" value="InterPro"/>
</dbReference>
<dbReference type="PROSITE" id="PS51435">
    <property type="entry name" value="AP_NUCLEASE_F1_4"/>
    <property type="match status" value="1"/>
</dbReference>
<dbReference type="InterPro" id="IPR036691">
    <property type="entry name" value="Endo/exonu/phosph_ase_sf"/>
</dbReference>
<feature type="domain" description="Endonuclease/exonuclease/phosphatase" evidence="9">
    <location>
        <begin position="4"/>
        <end position="250"/>
    </location>
</feature>
<dbReference type="EMBL" id="PDNW01000003">
    <property type="protein sequence ID" value="PLC50993.1"/>
    <property type="molecule type" value="Genomic_DNA"/>
</dbReference>
<dbReference type="Gene3D" id="3.60.10.10">
    <property type="entry name" value="Endonuclease/exonuclease/phosphatase"/>
    <property type="match status" value="1"/>
</dbReference>
<dbReference type="AlphaFoldDB" id="A0A2N4U7J8"/>
<dbReference type="RefSeq" id="WP_102072944.1">
    <property type="nucleotide sequence ID" value="NZ_PDNW01000003.1"/>
</dbReference>
<evidence type="ECO:0000313" key="10">
    <source>
        <dbReference type="EMBL" id="PLC50993.1"/>
    </source>
</evidence>
<dbReference type="GO" id="GO:0008311">
    <property type="term" value="F:double-stranded DNA 3'-5' DNA exonuclease activity"/>
    <property type="evidence" value="ECO:0007669"/>
    <property type="project" value="InterPro"/>
</dbReference>
<keyword evidence="4" id="KW-0378">Hydrolase</keyword>
<dbReference type="PANTHER" id="PTHR43250:SF2">
    <property type="entry name" value="EXODEOXYRIBONUCLEASE III"/>
    <property type="match status" value="1"/>
</dbReference>
<evidence type="ECO:0000256" key="1">
    <source>
        <dbReference type="ARBA" id="ARBA00001936"/>
    </source>
</evidence>
<feature type="binding site" evidence="7">
    <location>
        <position position="250"/>
    </location>
    <ligand>
        <name>Mg(2+)</name>
        <dbReference type="ChEBI" id="CHEBI:18420"/>
        <label>1</label>
    </ligand>
</feature>
<organism evidence="10 11">
    <name type="scientific">Pollutimonas subterranea</name>
    <dbReference type="NCBI Taxonomy" id="2045210"/>
    <lineage>
        <taxon>Bacteria</taxon>
        <taxon>Pseudomonadati</taxon>
        <taxon>Pseudomonadota</taxon>
        <taxon>Betaproteobacteria</taxon>
        <taxon>Burkholderiales</taxon>
        <taxon>Alcaligenaceae</taxon>
        <taxon>Pollutimonas</taxon>
    </lineage>
</organism>
<feature type="active site" evidence="6">
    <location>
        <position position="108"/>
    </location>
</feature>
<feature type="site" description="Important for catalytic activity" evidence="8">
    <location>
        <position position="220"/>
    </location>
</feature>
<dbReference type="InterPro" id="IPR005135">
    <property type="entry name" value="Endo/exonuclease/phosphatase"/>
</dbReference>
<dbReference type="NCBIfam" id="TIGR00633">
    <property type="entry name" value="xth"/>
    <property type="match status" value="1"/>
</dbReference>
<keyword evidence="11" id="KW-1185">Reference proteome</keyword>
<feature type="binding site" evidence="7">
    <location>
        <position position="34"/>
    </location>
    <ligand>
        <name>Mg(2+)</name>
        <dbReference type="ChEBI" id="CHEBI:18420"/>
        <label>1</label>
    </ligand>
</feature>
<evidence type="ECO:0000259" key="9">
    <source>
        <dbReference type="Pfam" id="PF03372"/>
    </source>
</evidence>
<dbReference type="GO" id="GO:0004519">
    <property type="term" value="F:endonuclease activity"/>
    <property type="evidence" value="ECO:0007669"/>
    <property type="project" value="InterPro"/>
</dbReference>
<feature type="binding site" evidence="7">
    <location>
        <position position="249"/>
    </location>
    <ligand>
        <name>Mg(2+)</name>
        <dbReference type="ChEBI" id="CHEBI:18420"/>
        <label>1</label>
    </ligand>
</feature>
<dbReference type="InterPro" id="IPR020848">
    <property type="entry name" value="AP_endonuclease_F1_CS"/>
</dbReference>
<dbReference type="PROSITE" id="PS00728">
    <property type="entry name" value="AP_NUCLEASE_F1_3"/>
    <property type="match status" value="1"/>
</dbReference>
<keyword evidence="7" id="KW-0464">Manganese</keyword>
<feature type="site" description="Interaction with DNA substrate" evidence="8">
    <location>
        <position position="250"/>
    </location>
</feature>
<dbReference type="OrthoDB" id="9803914at2"/>
<reference evidence="10 11" key="1">
    <citation type="submission" date="2017-10" db="EMBL/GenBank/DDBJ databases">
        <title>Two draft genome sequences of Pusillimonas sp. strains isolated from a nitrate- and radionuclide-contaminated groundwater in Russia.</title>
        <authorList>
            <person name="Grouzdev D.S."/>
            <person name="Tourova T.P."/>
            <person name="Goeva M.A."/>
            <person name="Babich T.L."/>
            <person name="Sokolova D.S."/>
            <person name="Abdullin R."/>
            <person name="Poltaraus A.B."/>
            <person name="Toshchakov S.V."/>
            <person name="Nazina T.N."/>
        </authorList>
    </citation>
    <scope>NUCLEOTIDE SEQUENCE [LARGE SCALE GENOMIC DNA]</scope>
    <source>
        <strain evidence="10 11">JR1/69-3-13</strain>
    </source>
</reference>
<protein>
    <submittedName>
        <fullName evidence="10">Exodeoxyribonuclease III</fullName>
    </submittedName>
</protein>
<dbReference type="GO" id="GO:0046872">
    <property type="term" value="F:metal ion binding"/>
    <property type="evidence" value="ECO:0007669"/>
    <property type="project" value="UniProtKB-KW"/>
</dbReference>
<evidence type="ECO:0000313" key="11">
    <source>
        <dbReference type="Proteomes" id="UP000234190"/>
    </source>
</evidence>
<accession>A0A2N4U7J8</accession>
<dbReference type="InterPro" id="IPR004808">
    <property type="entry name" value="AP_endonuc_1"/>
</dbReference>
<feature type="active site" description="Proton donor/acceptor" evidence="6">
    <location>
        <position position="149"/>
    </location>
</feature>
<keyword evidence="5 7" id="KW-0460">Magnesium</keyword>
<evidence type="ECO:0000256" key="5">
    <source>
        <dbReference type="ARBA" id="ARBA00022842"/>
    </source>
</evidence>
<comment type="cofactor">
    <cofactor evidence="1">
        <name>Mn(2+)</name>
        <dbReference type="ChEBI" id="CHEBI:29035"/>
    </cofactor>
</comment>
<keyword evidence="3 7" id="KW-0479">Metal-binding</keyword>
<feature type="binding site" evidence="7">
    <location>
        <position position="149"/>
    </location>
    <ligand>
        <name>Mg(2+)</name>
        <dbReference type="ChEBI" id="CHEBI:18420"/>
        <label>1</label>
    </ligand>
</feature>
<evidence type="ECO:0000256" key="2">
    <source>
        <dbReference type="ARBA" id="ARBA00007092"/>
    </source>
</evidence>
<dbReference type="PANTHER" id="PTHR43250">
    <property type="entry name" value="EXODEOXYRIBONUCLEASE III"/>
    <property type="match status" value="1"/>
</dbReference>
<sequence>MKLATWNVNSLKVRLPQVLDWLAANPVEALCLQELKLSNENFPLDAFTEIGYQAHWAGQKTYNGVAVISRTACTDVQRNLPAYEDHQQRIIATTLDSAIGDIRVISAYCPNGQSVGSDKYEYKLAWFKALHVWLQDELKRYPRLAILGDYNVAPKDEDVHDPSKWVGDVLVSEPERAAFNALLDLGFTDAFREFEQDEKSFTWWDYRRFAFRRNAGLRIDHVLLSKELKPYCAACVIDKAPRSNEQPSDHTPVIATLDFGTAPSLVS</sequence>
<evidence type="ECO:0000256" key="3">
    <source>
        <dbReference type="ARBA" id="ARBA00022723"/>
    </source>
</evidence>
<evidence type="ECO:0000256" key="7">
    <source>
        <dbReference type="PIRSR" id="PIRSR604808-2"/>
    </source>
</evidence>
<dbReference type="Pfam" id="PF03372">
    <property type="entry name" value="Exo_endo_phos"/>
    <property type="match status" value="1"/>
</dbReference>
<dbReference type="InterPro" id="IPR037493">
    <property type="entry name" value="ExoIII-like"/>
</dbReference>
<dbReference type="NCBIfam" id="TIGR00195">
    <property type="entry name" value="exoDNase_III"/>
    <property type="match status" value="1"/>
</dbReference>
<feature type="binding site" evidence="7">
    <location>
        <position position="151"/>
    </location>
    <ligand>
        <name>Mg(2+)</name>
        <dbReference type="ChEBI" id="CHEBI:18420"/>
        <label>1</label>
    </ligand>
</feature>
<dbReference type="Proteomes" id="UP000234190">
    <property type="component" value="Unassembled WGS sequence"/>
</dbReference>
<feature type="site" description="Transition state stabilizer" evidence="8">
    <location>
        <position position="151"/>
    </location>
</feature>
<comment type="similarity">
    <text evidence="2">Belongs to the DNA repair enzymes AP/ExoA family.</text>
</comment>
<evidence type="ECO:0000256" key="4">
    <source>
        <dbReference type="ARBA" id="ARBA00022801"/>
    </source>
</evidence>
<comment type="cofactor">
    <cofactor evidence="7">
        <name>Mg(2+)</name>
        <dbReference type="ChEBI" id="CHEBI:18420"/>
    </cofactor>
    <cofactor evidence="7">
        <name>Mn(2+)</name>
        <dbReference type="ChEBI" id="CHEBI:29035"/>
    </cofactor>
    <text evidence="7">Probably binds two magnesium or manganese ions per subunit.</text>
</comment>